<name>A0AAN9M1Y6_CANGL</name>
<evidence type="ECO:0000313" key="1">
    <source>
        <dbReference type="EMBL" id="KAK7344664.1"/>
    </source>
</evidence>
<gene>
    <name evidence="1" type="ORF">VNO77_14552</name>
</gene>
<sequence length="176" mass="20629">MGLWCDCSTHYALSLLYDHYTCFCYCLKLSCDSSECYQKKRNPHRVYNRKFSFESRFGRVDRTYTYVVRSLSLDKNRGSVRLARVKSVETFSRLCSDPKTIFIIVLDMRLCNQEIITAHVYKTEPITMPLEFYEASARILMQPMNDTLVGDINSGNPEWQLAQAVEDKGYLMRHLF</sequence>
<dbReference type="EMBL" id="JAYMYQ010000003">
    <property type="protein sequence ID" value="KAK7344664.1"/>
    <property type="molecule type" value="Genomic_DNA"/>
</dbReference>
<protein>
    <submittedName>
        <fullName evidence="1">Uncharacterized protein</fullName>
    </submittedName>
</protein>
<evidence type="ECO:0000313" key="2">
    <source>
        <dbReference type="Proteomes" id="UP001367508"/>
    </source>
</evidence>
<dbReference type="AlphaFoldDB" id="A0AAN9M1Y6"/>
<comment type="caution">
    <text evidence="1">The sequence shown here is derived from an EMBL/GenBank/DDBJ whole genome shotgun (WGS) entry which is preliminary data.</text>
</comment>
<keyword evidence="2" id="KW-1185">Reference proteome</keyword>
<dbReference type="Proteomes" id="UP001367508">
    <property type="component" value="Unassembled WGS sequence"/>
</dbReference>
<organism evidence="1 2">
    <name type="scientific">Canavalia gladiata</name>
    <name type="common">Sword bean</name>
    <name type="synonym">Dolichos gladiatus</name>
    <dbReference type="NCBI Taxonomy" id="3824"/>
    <lineage>
        <taxon>Eukaryota</taxon>
        <taxon>Viridiplantae</taxon>
        <taxon>Streptophyta</taxon>
        <taxon>Embryophyta</taxon>
        <taxon>Tracheophyta</taxon>
        <taxon>Spermatophyta</taxon>
        <taxon>Magnoliopsida</taxon>
        <taxon>eudicotyledons</taxon>
        <taxon>Gunneridae</taxon>
        <taxon>Pentapetalae</taxon>
        <taxon>rosids</taxon>
        <taxon>fabids</taxon>
        <taxon>Fabales</taxon>
        <taxon>Fabaceae</taxon>
        <taxon>Papilionoideae</taxon>
        <taxon>50 kb inversion clade</taxon>
        <taxon>NPAAA clade</taxon>
        <taxon>indigoferoid/millettioid clade</taxon>
        <taxon>Phaseoleae</taxon>
        <taxon>Canavalia</taxon>
    </lineage>
</organism>
<accession>A0AAN9M1Y6</accession>
<reference evidence="1 2" key="1">
    <citation type="submission" date="2024-01" db="EMBL/GenBank/DDBJ databases">
        <title>The genomes of 5 underutilized Papilionoideae crops provide insights into root nodulation and disease resistanc.</title>
        <authorList>
            <person name="Jiang F."/>
        </authorList>
    </citation>
    <scope>NUCLEOTIDE SEQUENCE [LARGE SCALE GENOMIC DNA]</scope>
    <source>
        <strain evidence="1">LVBAO_FW01</strain>
        <tissue evidence="1">Leaves</tissue>
    </source>
</reference>
<proteinExistence type="predicted"/>